<organism evidence="2 3">
    <name type="scientific">Pholiota conissans</name>
    <dbReference type="NCBI Taxonomy" id="109636"/>
    <lineage>
        <taxon>Eukaryota</taxon>
        <taxon>Fungi</taxon>
        <taxon>Dikarya</taxon>
        <taxon>Basidiomycota</taxon>
        <taxon>Agaricomycotina</taxon>
        <taxon>Agaricomycetes</taxon>
        <taxon>Agaricomycetidae</taxon>
        <taxon>Agaricales</taxon>
        <taxon>Agaricineae</taxon>
        <taxon>Strophariaceae</taxon>
        <taxon>Pholiota</taxon>
    </lineage>
</organism>
<keyword evidence="1" id="KW-0472">Membrane</keyword>
<protein>
    <submittedName>
        <fullName evidence="2">Uncharacterized protein</fullName>
    </submittedName>
</protein>
<feature type="transmembrane region" description="Helical" evidence="1">
    <location>
        <begin position="50"/>
        <end position="75"/>
    </location>
</feature>
<keyword evidence="1" id="KW-0812">Transmembrane</keyword>
<accession>A0A9P5Z080</accession>
<evidence type="ECO:0000256" key="1">
    <source>
        <dbReference type="SAM" id="Phobius"/>
    </source>
</evidence>
<gene>
    <name evidence="2" type="ORF">BDN70DRAFT_130991</name>
</gene>
<keyword evidence="1" id="KW-1133">Transmembrane helix</keyword>
<dbReference type="OrthoDB" id="3232239at2759"/>
<evidence type="ECO:0000313" key="3">
    <source>
        <dbReference type="Proteomes" id="UP000807469"/>
    </source>
</evidence>
<name>A0A9P5Z080_9AGAR</name>
<comment type="caution">
    <text evidence="2">The sequence shown here is derived from an EMBL/GenBank/DDBJ whole genome shotgun (WGS) entry which is preliminary data.</text>
</comment>
<proteinExistence type="predicted"/>
<dbReference type="Proteomes" id="UP000807469">
    <property type="component" value="Unassembled WGS sequence"/>
</dbReference>
<reference evidence="2" key="1">
    <citation type="submission" date="2020-11" db="EMBL/GenBank/DDBJ databases">
        <authorList>
            <consortium name="DOE Joint Genome Institute"/>
            <person name="Ahrendt S."/>
            <person name="Riley R."/>
            <person name="Andreopoulos W."/>
            <person name="Labutti K."/>
            <person name="Pangilinan J."/>
            <person name="Ruiz-Duenas F.J."/>
            <person name="Barrasa J.M."/>
            <person name="Sanchez-Garcia M."/>
            <person name="Camarero S."/>
            <person name="Miyauchi S."/>
            <person name="Serrano A."/>
            <person name="Linde D."/>
            <person name="Babiker R."/>
            <person name="Drula E."/>
            <person name="Ayuso-Fernandez I."/>
            <person name="Pacheco R."/>
            <person name="Padilla G."/>
            <person name="Ferreira P."/>
            <person name="Barriuso J."/>
            <person name="Kellner H."/>
            <person name="Castanera R."/>
            <person name="Alfaro M."/>
            <person name="Ramirez L."/>
            <person name="Pisabarro A.G."/>
            <person name="Kuo A."/>
            <person name="Tritt A."/>
            <person name="Lipzen A."/>
            <person name="He G."/>
            <person name="Yan M."/>
            <person name="Ng V."/>
            <person name="Cullen D."/>
            <person name="Martin F."/>
            <person name="Rosso M.-N."/>
            <person name="Henrissat B."/>
            <person name="Hibbett D."/>
            <person name="Martinez A.T."/>
            <person name="Grigoriev I.V."/>
        </authorList>
    </citation>
    <scope>NUCLEOTIDE SEQUENCE</scope>
    <source>
        <strain evidence="2">CIRM-BRFM 674</strain>
    </source>
</reference>
<dbReference type="AlphaFoldDB" id="A0A9P5Z080"/>
<dbReference type="EMBL" id="MU155272">
    <property type="protein sequence ID" value="KAF9477076.1"/>
    <property type="molecule type" value="Genomic_DNA"/>
</dbReference>
<sequence>MAVFDVPSTLTLPAELFRPIIQRLDHHRPTLAALRVRLRNSFLRAEVKPMFFHSIGASSTCGFHFHIIFLATIIYNPHLAVLVR</sequence>
<evidence type="ECO:0000313" key="2">
    <source>
        <dbReference type="EMBL" id="KAF9477076.1"/>
    </source>
</evidence>
<keyword evidence="3" id="KW-1185">Reference proteome</keyword>